<keyword evidence="4 9" id="KW-0812">Transmembrane</keyword>
<proteinExistence type="inferred from homology"/>
<protein>
    <submittedName>
        <fullName evidence="12">Biopolymer transport protein ExbB</fullName>
    </submittedName>
</protein>
<dbReference type="InterPro" id="IPR050790">
    <property type="entry name" value="ExbB/TolQ_transport"/>
</dbReference>
<reference evidence="12 13" key="1">
    <citation type="submission" date="2018-07" db="EMBL/GenBank/DDBJ databases">
        <title>Freshwater and sediment microbial communities from various areas in North America, analyzing microbe dynamics in response to fracking.</title>
        <authorList>
            <person name="Lamendella R."/>
        </authorList>
    </citation>
    <scope>NUCLEOTIDE SEQUENCE [LARGE SCALE GENOMIC DNA]</scope>
    <source>
        <strain evidence="12 13">160A</strain>
    </source>
</reference>
<evidence type="ECO:0000313" key="13">
    <source>
        <dbReference type="Proteomes" id="UP000252733"/>
    </source>
</evidence>
<dbReference type="GO" id="GO:0017038">
    <property type="term" value="P:protein import"/>
    <property type="evidence" value="ECO:0007669"/>
    <property type="project" value="TreeGrafter"/>
</dbReference>
<dbReference type="PANTHER" id="PTHR30625">
    <property type="entry name" value="PROTEIN TOLQ"/>
    <property type="match status" value="1"/>
</dbReference>
<keyword evidence="7 9" id="KW-0472">Membrane</keyword>
<dbReference type="InterPro" id="IPR002898">
    <property type="entry name" value="MotA_ExbB_proton_chnl"/>
</dbReference>
<feature type="transmembrane region" description="Helical" evidence="9">
    <location>
        <begin position="217"/>
        <end position="239"/>
    </location>
</feature>
<evidence type="ECO:0000256" key="2">
    <source>
        <dbReference type="ARBA" id="ARBA00022448"/>
    </source>
</evidence>
<dbReference type="OrthoDB" id="4045at2"/>
<feature type="transmembrane region" description="Helical" evidence="9">
    <location>
        <begin position="174"/>
        <end position="197"/>
    </location>
</feature>
<dbReference type="PANTHER" id="PTHR30625:SF15">
    <property type="entry name" value="BIOPOLYMER TRANSPORT PROTEIN EXBB"/>
    <property type="match status" value="1"/>
</dbReference>
<name>A0A2T0XDJ7_9BACT</name>
<keyword evidence="3" id="KW-1003">Cell membrane</keyword>
<evidence type="ECO:0000256" key="9">
    <source>
        <dbReference type="SAM" id="Phobius"/>
    </source>
</evidence>
<feature type="signal peptide" evidence="10">
    <location>
        <begin position="1"/>
        <end position="23"/>
    </location>
</feature>
<dbReference type="GO" id="GO:0005886">
    <property type="term" value="C:plasma membrane"/>
    <property type="evidence" value="ECO:0007669"/>
    <property type="project" value="UniProtKB-SubCell"/>
</dbReference>
<gene>
    <name evidence="12" type="ORF">DFO77_11415</name>
</gene>
<dbReference type="EMBL" id="QPIZ01000014">
    <property type="protein sequence ID" value="RCW32689.1"/>
    <property type="molecule type" value="Genomic_DNA"/>
</dbReference>
<dbReference type="RefSeq" id="WP_106153873.1">
    <property type="nucleotide sequence ID" value="NZ_PVTS01000013.1"/>
</dbReference>
<evidence type="ECO:0000256" key="5">
    <source>
        <dbReference type="ARBA" id="ARBA00022927"/>
    </source>
</evidence>
<comment type="subcellular location">
    <subcellularLocation>
        <location evidence="1">Cell membrane</location>
        <topology evidence="1">Multi-pass membrane protein</topology>
    </subcellularLocation>
    <subcellularLocation>
        <location evidence="8">Membrane</location>
        <topology evidence="8">Multi-pass membrane protein</topology>
    </subcellularLocation>
</comment>
<evidence type="ECO:0000256" key="8">
    <source>
        <dbReference type="RuleBase" id="RU004057"/>
    </source>
</evidence>
<evidence type="ECO:0000256" key="10">
    <source>
        <dbReference type="SAM" id="SignalP"/>
    </source>
</evidence>
<feature type="domain" description="MotA/TolQ/ExbB proton channel" evidence="11">
    <location>
        <begin position="135"/>
        <end position="254"/>
    </location>
</feature>
<evidence type="ECO:0000313" key="12">
    <source>
        <dbReference type="EMBL" id="RCW32689.1"/>
    </source>
</evidence>
<keyword evidence="5 8" id="KW-0653">Protein transport</keyword>
<evidence type="ECO:0000256" key="1">
    <source>
        <dbReference type="ARBA" id="ARBA00004651"/>
    </source>
</evidence>
<evidence type="ECO:0000256" key="3">
    <source>
        <dbReference type="ARBA" id="ARBA00022475"/>
    </source>
</evidence>
<comment type="similarity">
    <text evidence="8">Belongs to the exbB/tolQ family.</text>
</comment>
<keyword evidence="2 8" id="KW-0813">Transport</keyword>
<dbReference type="AlphaFoldDB" id="A0A2T0XDJ7"/>
<evidence type="ECO:0000259" key="11">
    <source>
        <dbReference type="Pfam" id="PF01618"/>
    </source>
</evidence>
<dbReference type="Pfam" id="PF01618">
    <property type="entry name" value="MotA_ExbB"/>
    <property type="match status" value="1"/>
</dbReference>
<evidence type="ECO:0000256" key="6">
    <source>
        <dbReference type="ARBA" id="ARBA00022989"/>
    </source>
</evidence>
<keyword evidence="6 9" id="KW-1133">Transmembrane helix</keyword>
<dbReference type="Proteomes" id="UP000252733">
    <property type="component" value="Unassembled WGS sequence"/>
</dbReference>
<keyword evidence="10" id="KW-0732">Signal</keyword>
<organism evidence="12 13">
    <name type="scientific">Marinilabilia salmonicolor</name>
    <dbReference type="NCBI Taxonomy" id="989"/>
    <lineage>
        <taxon>Bacteria</taxon>
        <taxon>Pseudomonadati</taxon>
        <taxon>Bacteroidota</taxon>
        <taxon>Bacteroidia</taxon>
        <taxon>Marinilabiliales</taxon>
        <taxon>Marinilabiliaceae</taxon>
        <taxon>Marinilabilia</taxon>
    </lineage>
</organism>
<feature type="transmembrane region" description="Helical" evidence="9">
    <location>
        <begin position="76"/>
        <end position="99"/>
    </location>
</feature>
<comment type="caution">
    <text evidence="12">The sequence shown here is derived from an EMBL/GenBank/DDBJ whole genome shotgun (WGS) entry which is preliminary data.</text>
</comment>
<evidence type="ECO:0000256" key="4">
    <source>
        <dbReference type="ARBA" id="ARBA00022692"/>
    </source>
</evidence>
<accession>A0A2T0XDJ7</accession>
<keyword evidence="13" id="KW-1185">Reference proteome</keyword>
<dbReference type="STRING" id="1168289.GCA_000259075_02848"/>
<evidence type="ECO:0000256" key="7">
    <source>
        <dbReference type="ARBA" id="ARBA00023136"/>
    </source>
</evidence>
<sequence>MKKLFAFLAVFGMLSMGASSIYAQEEEQSVAEETTTEQVAEEEVAVEEEVAAEPAEGEEPQGIHKQIKAKFIEGGAVFMSFVLLALVFGLAIVIERIIYLNLSTTNTKKLLQKIEDALNEGGVEAAKEVCRNTRGPVASIFYQGLDRFDEGIEVVEKSVVSYGSVQMGMLEKGLTWVSLFIAIAPMLGFMGTVIGMIDAFDTIAAMGDVSATAVASGIKVALITTVSGLIVAIILQIFYNYLVSKIDGIVNNMEDASISLMDILVKYNMKK</sequence>
<feature type="chain" id="PRO_5030056617" evidence="10">
    <location>
        <begin position="24"/>
        <end position="271"/>
    </location>
</feature>